<dbReference type="Proteomes" id="UP000472265">
    <property type="component" value="Chromosome 18"/>
</dbReference>
<reference evidence="4" key="2">
    <citation type="submission" date="2025-08" db="UniProtKB">
        <authorList>
            <consortium name="Ensembl"/>
        </authorList>
    </citation>
    <scope>IDENTIFICATION</scope>
</reference>
<dbReference type="PANTHER" id="PTHR21472">
    <property type="entry name" value="ENDONUCLEASE DOMAIN-CONTAINING 1 PROTEIN ENDOD1"/>
    <property type="match status" value="1"/>
</dbReference>
<feature type="domain" description="DNA/RNA non-specific endonuclease/pyrophosphatase/phosphodiesterase" evidence="3">
    <location>
        <begin position="63"/>
        <end position="267"/>
    </location>
</feature>
<dbReference type="SMART" id="SM00477">
    <property type="entry name" value="NUC"/>
    <property type="match status" value="1"/>
</dbReference>
<keyword evidence="5" id="KW-1185">Reference proteome</keyword>
<accession>A0A671UYP7</accession>
<organism evidence="4 5">
    <name type="scientific">Sparus aurata</name>
    <name type="common">Gilthead sea bream</name>
    <dbReference type="NCBI Taxonomy" id="8175"/>
    <lineage>
        <taxon>Eukaryota</taxon>
        <taxon>Metazoa</taxon>
        <taxon>Chordata</taxon>
        <taxon>Craniata</taxon>
        <taxon>Vertebrata</taxon>
        <taxon>Euteleostomi</taxon>
        <taxon>Actinopterygii</taxon>
        <taxon>Neopterygii</taxon>
        <taxon>Teleostei</taxon>
        <taxon>Neoteleostei</taxon>
        <taxon>Acanthomorphata</taxon>
        <taxon>Eupercaria</taxon>
        <taxon>Spariformes</taxon>
        <taxon>Sparidae</taxon>
        <taxon>Sparus</taxon>
    </lineage>
</organism>
<feature type="domain" description="ENPP1-3/EXOG-like endonuclease/phosphodiesterase" evidence="2">
    <location>
        <begin position="64"/>
        <end position="267"/>
    </location>
</feature>
<evidence type="ECO:0000313" key="4">
    <source>
        <dbReference type="Ensembl" id="ENSSAUP00010017720.1"/>
    </source>
</evidence>
<dbReference type="GO" id="GO:0003676">
    <property type="term" value="F:nucleic acid binding"/>
    <property type="evidence" value="ECO:0007669"/>
    <property type="project" value="InterPro"/>
</dbReference>
<dbReference type="GO" id="GO:0046872">
    <property type="term" value="F:metal ion binding"/>
    <property type="evidence" value="ECO:0007669"/>
    <property type="project" value="InterPro"/>
</dbReference>
<evidence type="ECO:0000313" key="5">
    <source>
        <dbReference type="Proteomes" id="UP000472265"/>
    </source>
</evidence>
<sequence length="305" mass="35705">MSQRKMLQFSTGPLLLLLPWFYGLVLGEVSNDFSQCLDFFYEKTPPQGFKRAEYQPICQRYKDEPRFATLYQPRHRTPLYSAYKLSFGKGQTGPISSSVFVSKLASPKAGPDMQPFPCTIPKRVKNSQAVPEDYKNSGYTRGHLNPSMHHKIKADREATFTLTNIVPQQQSSNQHTWNHLEREVFHRFKAHCNRLMYVITGVMPYESEAHWIKKRVSVPEYMWSAYCCPSYRRSLPESVRMFFPTYAAVGRNDRVSGEEIVPVNPDAKDRIRGYDVRRMPLQELEHILRRRLSMPRLRLFKRQCQ</sequence>
<dbReference type="Ensembl" id="ENSSAUT00010018742.1">
    <property type="protein sequence ID" value="ENSSAUP00010017720.1"/>
    <property type="gene ID" value="ENSSAUG00010008068.1"/>
</dbReference>
<protein>
    <submittedName>
        <fullName evidence="4">Uncharacterized protein</fullName>
    </submittedName>
</protein>
<feature type="chain" id="PRO_5045075627" evidence="1">
    <location>
        <begin position="28"/>
        <end position="305"/>
    </location>
</feature>
<evidence type="ECO:0000259" key="3">
    <source>
        <dbReference type="SMART" id="SM00892"/>
    </source>
</evidence>
<dbReference type="InterPro" id="IPR044925">
    <property type="entry name" value="His-Me_finger_sf"/>
</dbReference>
<dbReference type="InParanoid" id="A0A671UYP7"/>
<dbReference type="SUPFAM" id="SSF54060">
    <property type="entry name" value="His-Me finger endonucleases"/>
    <property type="match status" value="1"/>
</dbReference>
<dbReference type="Pfam" id="PF01223">
    <property type="entry name" value="Endonuclease_NS"/>
    <property type="match status" value="1"/>
</dbReference>
<dbReference type="OMA" id="ADTANIC"/>
<evidence type="ECO:0000256" key="1">
    <source>
        <dbReference type="SAM" id="SignalP"/>
    </source>
</evidence>
<dbReference type="PANTHER" id="PTHR21472:SF18">
    <property type="entry name" value="ENDONUCLEASE DOMAIN-CONTAINING 1 PROTEIN"/>
    <property type="match status" value="1"/>
</dbReference>
<name>A0A671UYP7_SPAAU</name>
<dbReference type="GO" id="GO:0016787">
    <property type="term" value="F:hydrolase activity"/>
    <property type="evidence" value="ECO:0007669"/>
    <property type="project" value="InterPro"/>
</dbReference>
<dbReference type="SMART" id="SM00892">
    <property type="entry name" value="Endonuclease_NS"/>
    <property type="match status" value="1"/>
</dbReference>
<reference evidence="4" key="1">
    <citation type="submission" date="2021-04" db="EMBL/GenBank/DDBJ databases">
        <authorList>
            <consortium name="Wellcome Sanger Institute Data Sharing"/>
        </authorList>
    </citation>
    <scope>NUCLEOTIDE SEQUENCE [LARGE SCALE GENOMIC DNA]</scope>
</reference>
<proteinExistence type="predicted"/>
<dbReference type="InterPro" id="IPR020821">
    <property type="entry name" value="ENPP1-3/EXOG-like_nuc-like"/>
</dbReference>
<keyword evidence="1" id="KW-0732">Signal</keyword>
<dbReference type="InterPro" id="IPR001604">
    <property type="entry name" value="Endo_G_ENPP1-like_dom"/>
</dbReference>
<reference evidence="4" key="3">
    <citation type="submission" date="2025-09" db="UniProtKB">
        <authorList>
            <consortium name="Ensembl"/>
        </authorList>
    </citation>
    <scope>IDENTIFICATION</scope>
</reference>
<dbReference type="InterPro" id="IPR044929">
    <property type="entry name" value="DNA/RNA_non-sp_Endonuclease_sf"/>
</dbReference>
<feature type="signal peptide" evidence="1">
    <location>
        <begin position="1"/>
        <end position="27"/>
    </location>
</feature>
<evidence type="ECO:0000259" key="2">
    <source>
        <dbReference type="SMART" id="SM00477"/>
    </source>
</evidence>
<dbReference type="GeneTree" id="ENSGT01030000234592"/>
<dbReference type="Gene3D" id="3.40.570.10">
    <property type="entry name" value="Extracellular Endonuclease, subunit A"/>
    <property type="match status" value="1"/>
</dbReference>
<dbReference type="AlphaFoldDB" id="A0A671UYP7"/>
<dbReference type="InterPro" id="IPR039015">
    <property type="entry name" value="ENDOD1"/>
</dbReference>